<evidence type="ECO:0000313" key="4">
    <source>
        <dbReference type="Proteomes" id="UP000655570"/>
    </source>
</evidence>
<evidence type="ECO:0000256" key="1">
    <source>
        <dbReference type="SAM" id="MobiDB-lite"/>
    </source>
</evidence>
<feature type="compositionally biased region" description="Polar residues" evidence="1">
    <location>
        <begin position="527"/>
        <end position="537"/>
    </location>
</feature>
<organism evidence="3 4">
    <name type="scientific">Oerskovia merdavium</name>
    <dbReference type="NCBI Taxonomy" id="2762227"/>
    <lineage>
        <taxon>Bacteria</taxon>
        <taxon>Bacillati</taxon>
        <taxon>Actinomycetota</taxon>
        <taxon>Actinomycetes</taxon>
        <taxon>Micrococcales</taxon>
        <taxon>Cellulomonadaceae</taxon>
        <taxon>Oerskovia</taxon>
    </lineage>
</organism>
<feature type="region of interest" description="Disordered" evidence="1">
    <location>
        <begin position="447"/>
        <end position="625"/>
    </location>
</feature>
<keyword evidence="3" id="KW-0378">Hydrolase</keyword>
<comment type="caution">
    <text evidence="3">The sequence shown here is derived from an EMBL/GenBank/DDBJ whole genome shotgun (WGS) entry which is preliminary data.</text>
</comment>
<proteinExistence type="predicted"/>
<sequence length="855" mass="89070">MSQPPMCFAEDALINPNLFPVRASDLVTEPVRASAASLRALGQSLSGHTQTISTRWDGLAPVYQAPESGKVLGLMAPALQQAETIDGTFATIAGRLEGFADEVDDVKPLLADLERRAAVFRKKVQYGVETSAYDEAGIIGHIARMPTLGLLELDVVVPWNEHGPSVEKNKALLGEYARLLEQLETASTSAANAISMTHAPALSLFSIAGGPYQATTSDQILASGNLGWGAPVDETRSAQESVSDGMGDFGSGLLWGVTSLAGYHPDTGWSGATAGQTWGGLGNLVGSLAFVTSPLAVAAGAMAPDSAFGQFARDRQDVVGTAVTGLVGYDYAAAMAGQDGWHQWRENPWRAGTNAVLNVGTFFIPAAGAVGAGAKTVGGARTLTVAAGVADAVVPLGSFAVKGTATVLRAGASPVAVGVNTAATGARYGTAGIANAAAKAPDLLGPATIPDNALRPGPHANPSGIAAPGTPRGTGPESLLYDDWTPRTHEPTHADRASGHPIEAPAPAPERELASVGARPGDVTARSDVNATNTITTERPHPRPEGASTTITEPPGTTGTTRPAGPDIPTGPGRGGPHEPPTSPEPTGHAGDPDAPNPDRESGGGEGTHTGEGQNWPPSAKDYPRPDVAQTITVEGPQAPGPRTTFLDSKFVKANGGLEPNTVYHVPGRGDFYTDHTATITYVEATYGGQPLNWDLHKPMPNTTYVVHPNVTHPEPGPSYAHVFVTDSEARTVLAHTDRLSRGDALRSESVQAKTGKEGGDGYDGGHSYGTVFGGGGEYINLTAQLREINQNFPNSFYRIEEHWRALLPDGPGPHPTIEVDIKKAYNPGDLRPIAYAVEYRVDGGKTQRARWRNV</sequence>
<dbReference type="EMBL" id="JACSQF010000033">
    <property type="protein sequence ID" value="MBD7982892.1"/>
    <property type="molecule type" value="Genomic_DNA"/>
</dbReference>
<evidence type="ECO:0000259" key="2">
    <source>
        <dbReference type="Pfam" id="PF13930"/>
    </source>
</evidence>
<feature type="domain" description="Type VII secretion system protein EssD-like" evidence="2">
    <location>
        <begin position="725"/>
        <end position="844"/>
    </location>
</feature>
<name>A0ABR8U4D4_9CELL</name>
<feature type="compositionally biased region" description="Basic and acidic residues" evidence="1">
    <location>
        <begin position="484"/>
        <end position="498"/>
    </location>
</feature>
<dbReference type="InterPro" id="IPR044927">
    <property type="entry name" value="Endonuclea_NS_2"/>
</dbReference>
<keyword evidence="4" id="KW-1185">Reference proteome</keyword>
<feature type="region of interest" description="Disordered" evidence="1">
    <location>
        <begin position="744"/>
        <end position="763"/>
    </location>
</feature>
<keyword evidence="3" id="KW-0255">Endonuclease</keyword>
<protein>
    <submittedName>
        <fullName evidence="3">DNA/RNA non-specific endonuclease</fullName>
    </submittedName>
</protein>
<dbReference type="RefSeq" id="WP_191806073.1">
    <property type="nucleotide sequence ID" value="NZ_JACSQF010000033.1"/>
</dbReference>
<reference evidence="3 4" key="1">
    <citation type="submission" date="2020-08" db="EMBL/GenBank/DDBJ databases">
        <title>A Genomic Blueprint of the Chicken Gut Microbiome.</title>
        <authorList>
            <person name="Gilroy R."/>
            <person name="Ravi A."/>
            <person name="Getino M."/>
            <person name="Pursley I."/>
            <person name="Horton D.L."/>
            <person name="Alikhan N.-F."/>
            <person name="Baker D."/>
            <person name="Gharbi K."/>
            <person name="Hall N."/>
            <person name="Watson M."/>
            <person name="Adriaenssens E.M."/>
            <person name="Foster-Nyarko E."/>
            <person name="Jarju S."/>
            <person name="Secka A."/>
            <person name="Antonio M."/>
            <person name="Oren A."/>
            <person name="Chaudhuri R."/>
            <person name="La Ragione R.M."/>
            <person name="Hildebrand F."/>
            <person name="Pallen M.J."/>
        </authorList>
    </citation>
    <scope>NUCLEOTIDE SEQUENCE [LARGE SCALE GENOMIC DNA]</scope>
    <source>
        <strain evidence="3 4">Sa2CUA9</strain>
    </source>
</reference>
<dbReference type="Pfam" id="PF13930">
    <property type="entry name" value="Endonuclea_NS_2"/>
    <property type="match status" value="1"/>
</dbReference>
<accession>A0ABR8U4D4</accession>
<keyword evidence="3" id="KW-0540">Nuclease</keyword>
<gene>
    <name evidence="3" type="ORF">H9641_19535</name>
</gene>
<feature type="compositionally biased region" description="Low complexity" evidence="1">
    <location>
        <begin position="549"/>
        <end position="565"/>
    </location>
</feature>
<evidence type="ECO:0000313" key="3">
    <source>
        <dbReference type="EMBL" id="MBD7982892.1"/>
    </source>
</evidence>
<dbReference type="GO" id="GO:0004519">
    <property type="term" value="F:endonuclease activity"/>
    <property type="evidence" value="ECO:0007669"/>
    <property type="project" value="UniProtKB-KW"/>
</dbReference>
<dbReference type="Proteomes" id="UP000655570">
    <property type="component" value="Unassembled WGS sequence"/>
</dbReference>